<gene>
    <name evidence="1" type="ORF">NGB36_03600</name>
</gene>
<comment type="caution">
    <text evidence="1">The sequence shown here is derived from an EMBL/GenBank/DDBJ whole genome shotgun (WGS) entry which is preliminary data.</text>
</comment>
<proteinExistence type="predicted"/>
<name>A0ABT1PRD9_9ACTN</name>
<organism evidence="1 2">
    <name type="scientific">Streptomyces humicola</name>
    <dbReference type="NCBI Taxonomy" id="2953240"/>
    <lineage>
        <taxon>Bacteria</taxon>
        <taxon>Bacillati</taxon>
        <taxon>Actinomycetota</taxon>
        <taxon>Actinomycetes</taxon>
        <taxon>Kitasatosporales</taxon>
        <taxon>Streptomycetaceae</taxon>
        <taxon>Streptomyces</taxon>
    </lineage>
</organism>
<dbReference type="Proteomes" id="UP001057702">
    <property type="component" value="Unassembled WGS sequence"/>
</dbReference>
<evidence type="ECO:0000313" key="2">
    <source>
        <dbReference type="Proteomes" id="UP001057702"/>
    </source>
</evidence>
<dbReference type="EMBL" id="JANFNG010000002">
    <property type="protein sequence ID" value="MCQ4079703.1"/>
    <property type="molecule type" value="Genomic_DNA"/>
</dbReference>
<keyword evidence="2" id="KW-1185">Reference proteome</keyword>
<evidence type="ECO:0008006" key="3">
    <source>
        <dbReference type="Google" id="ProtNLM"/>
    </source>
</evidence>
<accession>A0ABT1PRD9</accession>
<reference evidence="1" key="1">
    <citation type="submission" date="2022-06" db="EMBL/GenBank/DDBJ databases">
        <title>Draft genome sequence of Streptomyces sp. RB6PN25 isolated from peat swamp forest in Thailand.</title>
        <authorList>
            <person name="Duangmal K."/>
            <person name="Klaysubun C."/>
        </authorList>
    </citation>
    <scope>NUCLEOTIDE SEQUENCE</scope>
    <source>
        <strain evidence="1">RB6PN25</strain>
    </source>
</reference>
<sequence length="131" mass="13696">MGVLLSVLSHHVSLLARWKHTGQRTPAGTATAWGQVGVTLIGPFTLTSPSLDAACSGDKFGSHTVTSDLNGNFNFAGFASGCLPGTYVIEANDAAELAKRADRTYFARVTGEPPGGRYASAGNRLGYTAHR</sequence>
<protein>
    <recommendedName>
        <fullName evidence="3">Carboxypeptidase regulatory-like domain-containing protein</fullName>
    </recommendedName>
</protein>
<evidence type="ECO:0000313" key="1">
    <source>
        <dbReference type="EMBL" id="MCQ4079703.1"/>
    </source>
</evidence>